<evidence type="ECO:0000256" key="16">
    <source>
        <dbReference type="ARBA" id="ARBA00023136"/>
    </source>
</evidence>
<feature type="domain" description="EGF-like calcium-binding" evidence="22">
    <location>
        <begin position="1017"/>
        <end position="1056"/>
    </location>
</feature>
<dbReference type="SMART" id="SM00179">
    <property type="entry name" value="EGF_CA"/>
    <property type="match status" value="2"/>
</dbReference>
<dbReference type="SUPFAM" id="SSF63825">
    <property type="entry name" value="YWTD domain"/>
    <property type="match status" value="1"/>
</dbReference>
<dbReference type="FunFam" id="2.140.10.30:FF:000002">
    <property type="entry name" value="Dipeptidyl peptidase 8-like isoform"/>
    <property type="match status" value="1"/>
</dbReference>
<keyword evidence="12" id="KW-0677">Repeat</keyword>
<dbReference type="GO" id="GO:0004177">
    <property type="term" value="F:aminopeptidase activity"/>
    <property type="evidence" value="ECO:0007669"/>
    <property type="project" value="UniProtKB-KW"/>
</dbReference>
<feature type="disulfide bond" evidence="20">
    <location>
        <begin position="903"/>
        <end position="915"/>
    </location>
</feature>
<keyword evidence="6" id="KW-1003">Cell membrane</keyword>
<proteinExistence type="inferred from homology"/>
<keyword evidence="17 20" id="KW-1015">Disulfide bond</keyword>
<evidence type="ECO:0000256" key="8">
    <source>
        <dbReference type="ARBA" id="ARBA00022583"/>
    </source>
</evidence>
<dbReference type="Gene3D" id="3.40.50.1820">
    <property type="entry name" value="alpha/beta hydrolase"/>
    <property type="match status" value="2"/>
</dbReference>
<evidence type="ECO:0000256" key="17">
    <source>
        <dbReference type="ARBA" id="ARBA00023157"/>
    </source>
</evidence>
<dbReference type="SMART" id="SM00135">
    <property type="entry name" value="LY"/>
    <property type="match status" value="5"/>
</dbReference>
<feature type="non-terminal residue" evidence="24">
    <location>
        <position position="1"/>
    </location>
</feature>
<evidence type="ECO:0000256" key="13">
    <source>
        <dbReference type="ARBA" id="ARBA00022801"/>
    </source>
</evidence>
<dbReference type="InterPro" id="IPR000033">
    <property type="entry name" value="LDLR_classB_rpt"/>
</dbReference>
<comment type="caution">
    <text evidence="24">The sequence shown here is derived from an EMBL/GenBank/DDBJ whole genome shotgun (WGS) entry which is preliminary data.</text>
</comment>
<dbReference type="EC" id="3.4.14.5" evidence="4"/>
<feature type="disulfide bond" evidence="20">
    <location>
        <begin position="922"/>
        <end position="937"/>
    </location>
</feature>
<name>A0A8J7TAX7_ATRSP</name>
<evidence type="ECO:0000256" key="15">
    <source>
        <dbReference type="ARBA" id="ARBA00022989"/>
    </source>
</evidence>
<dbReference type="FunFam" id="2.10.25.10:FF:000009">
    <property type="entry name" value="Low-density lipoprotein receptor isoform 1"/>
    <property type="match status" value="1"/>
</dbReference>
<comment type="catalytic activity">
    <reaction evidence="1">
        <text>Release of an N-terminal dipeptide, Xaa-Yaa-|-Zaa-, from a polypeptide, preferentially when Yaa is Pro, provided Zaa is neither Pro nor hydroxyproline.</text>
        <dbReference type="EC" id="3.4.14.5"/>
    </reaction>
</comment>
<feature type="disulfide bond" evidence="20">
    <location>
        <begin position="826"/>
        <end position="844"/>
    </location>
</feature>
<dbReference type="InterPro" id="IPR002172">
    <property type="entry name" value="LDrepeatLR_classA_rpt"/>
</dbReference>
<keyword evidence="5" id="KW-0031">Aminopeptidase</keyword>
<dbReference type="SUPFAM" id="SSF57424">
    <property type="entry name" value="LDL receptor-like module"/>
    <property type="match status" value="3"/>
</dbReference>
<feature type="non-terminal residue" evidence="24">
    <location>
        <position position="1387"/>
    </location>
</feature>
<dbReference type="GO" id="GO:0008239">
    <property type="term" value="F:dipeptidyl-peptidase activity"/>
    <property type="evidence" value="ECO:0007669"/>
    <property type="project" value="UniProtKB-EC"/>
</dbReference>
<feature type="domain" description="EGF-like calcium-binding" evidence="22">
    <location>
        <begin position="977"/>
        <end position="1016"/>
    </location>
</feature>
<comment type="similarity">
    <text evidence="3">Belongs to the peptidase S9B family. DPPIV subfamily.</text>
</comment>
<dbReference type="CDD" id="cd00054">
    <property type="entry name" value="EGF_CA"/>
    <property type="match status" value="1"/>
</dbReference>
<dbReference type="PROSITE" id="PS01209">
    <property type="entry name" value="LDLRA_1"/>
    <property type="match status" value="1"/>
</dbReference>
<dbReference type="EMBL" id="JAAWVO010033827">
    <property type="protein sequence ID" value="MBN3317167.1"/>
    <property type="molecule type" value="Genomic_DNA"/>
</dbReference>
<dbReference type="SMART" id="SM00181">
    <property type="entry name" value="EGF"/>
    <property type="match status" value="3"/>
</dbReference>
<dbReference type="SMART" id="SM00192">
    <property type="entry name" value="LDLa"/>
    <property type="match status" value="3"/>
</dbReference>
<dbReference type="PROSITE" id="PS51120">
    <property type="entry name" value="LDLRB"/>
    <property type="match status" value="3"/>
</dbReference>
<comment type="subcellular location">
    <subcellularLocation>
        <location evidence="2">Cell membrane</location>
        <topology evidence="2">Single-pass type I membrane protein</topology>
    </subcellularLocation>
</comment>
<evidence type="ECO:0000256" key="12">
    <source>
        <dbReference type="ARBA" id="ARBA00022737"/>
    </source>
</evidence>
<feature type="domain" description="EGF-like" evidence="23">
    <location>
        <begin position="902"/>
        <end position="938"/>
    </location>
</feature>
<gene>
    <name evidence="24" type="primary">Dpp9</name>
    <name evidence="24" type="ORF">GTO95_0010657</name>
</gene>
<evidence type="ECO:0000256" key="4">
    <source>
        <dbReference type="ARBA" id="ARBA00012062"/>
    </source>
</evidence>
<evidence type="ECO:0000256" key="10">
    <source>
        <dbReference type="ARBA" id="ARBA00022692"/>
    </source>
</evidence>
<evidence type="ECO:0000256" key="5">
    <source>
        <dbReference type="ARBA" id="ARBA00022438"/>
    </source>
</evidence>
<dbReference type="CDD" id="cd00112">
    <property type="entry name" value="LDLa"/>
    <property type="match status" value="3"/>
</dbReference>
<dbReference type="Proteomes" id="UP000736164">
    <property type="component" value="Unassembled WGS sequence"/>
</dbReference>
<feature type="disulfide bond" evidence="20">
    <location>
        <begin position="819"/>
        <end position="831"/>
    </location>
</feature>
<keyword evidence="16" id="KW-0472">Membrane</keyword>
<dbReference type="Gene3D" id="2.10.25.10">
    <property type="entry name" value="Laminin"/>
    <property type="match status" value="2"/>
</dbReference>
<dbReference type="InterPro" id="IPR023415">
    <property type="entry name" value="LDLR_class-A_CS"/>
</dbReference>
<sequence>MTAVDELSDSTEVVEMEDVPSQFFVEKHSWDGLRDIIHSSRKYSGMIVNKAPHDFQFVQKYDDLGPHSHRLYYLGKPRGALVLSQLAVGENSLLYSEIPKKIRKEALLVLSWKQMLDHFQATPHHGVYSREEELLRERKRLGVFGITSYDYHAQSGLFLFQASNSLFYCRDGGHNGFIVSPMKPVEIKTQCSGTRMDPKICPGDPSFIAFINNNDVWVANIETGEEKRLTFCHKGINNVKDDPKSAGVATFVIQEEFDRFTGYWWSPAAPEDSDGGKTLHLLYEEVDESEVEIIHVPSPALEERKADAYRYPRTGSKNPKISLKLAEIKTDHLGRIVSTQDKELVLPFTVLFPGVEYIARAGWTRDGKYAWAVFLDRSQQRLQLVLLPTALFIPVSEDEAQRRESVEAVSENVHPFVIYEEVTDIWINVHDIFYPFLQTKDDEITFIWVNESKTGFCHLYKITSILQPGCYQWSRDYSHTEGDFKCPIKEEVALTSGEWEVLARHGSKIWVNESTKLVYFQATKDTPLEHHLYVVSHDSPGEIVRLTKPGFSHSCSMSQNFDMFVSHYSNVSTPPCVHVYKLVGSDSDPLHKEPEFWASMMEATGCPSDYIPPEIFDFPGKSGFQLYGMVYKPHNLQPGRKHPTILFVYGGPQVQLVNNSFKGVKYLRLNTLASLGYAVVVIDGRGSCQRGLKFEGALKNKMASVAIAGAPVTVWMAYDTGYTERYMDVPENNQQGYEAGSVALHVDKLPNEPNRLLILHGFLDENVHFFHTNFLVSQLIRAGKPYQLQTNITNRYLLYITNRPCETDVDIGVSGPKQCKKDEFLCQSGRCVSAQFRCDGRDDCGDGTDEAACRECAAAGFRCPQSATCLSAAQLCDGTPDCPDGADERAVGCGSPPPSPDACPRSRFRCGSGECLPPSFRCDHLRDCADGSDEQDCALPISNTSIHSFHVFPVFRVSVAKLGEQLSFAPRRFACSKRNECLEDNGGCSHLCVDQPMGFLCDCPSGMRLVRDTDCEEINECLDADVCDQLCFRLNGTFRCECHAGYQPSPKTGECKATVSSAACGFAGEEALVVFSSPGGVRRIDTRGQEFRRMTGVPLVPGPLAADVPKQNLYWGSPEMGAIYRISMDKNLQVPVQVMSGVGTPVGLAVDWVHGLLYWTDARTRSVNVASLDGARRHLLISGLSRPASVAVQPLLGLLFWSDIGSSPRIERAGMDGQGRVALVTSAIRTPVAISLDPTRNLLYWADSGLRTLSRIGLDGRHRKTVAESNGYLDRPLGLVVFEDRVIWGDEETRGIYSVDKRNGTGVRVLLSNTGSLGGLVLAHSVLQPQESSVCPQAGQRCPFLCVPRPGSSIDRPEFACVGPGEQNPAKNITTSGVGERALIGPY</sequence>
<feature type="disulfide bond" evidence="20">
    <location>
        <begin position="910"/>
        <end position="928"/>
    </location>
</feature>
<evidence type="ECO:0000259" key="23">
    <source>
        <dbReference type="SMART" id="SM00181"/>
    </source>
</evidence>
<feature type="repeat" description="LDL-receptor class B" evidence="21">
    <location>
        <begin position="1241"/>
        <end position="1285"/>
    </location>
</feature>
<feature type="repeat" description="LDL-receptor class B" evidence="21">
    <location>
        <begin position="1197"/>
        <end position="1240"/>
    </location>
</feature>
<dbReference type="GO" id="GO:0005509">
    <property type="term" value="F:calcium ion binding"/>
    <property type="evidence" value="ECO:0007669"/>
    <property type="project" value="InterPro"/>
</dbReference>
<dbReference type="InterPro" id="IPR001881">
    <property type="entry name" value="EGF-like_Ca-bd_dom"/>
</dbReference>
<dbReference type="FunFam" id="4.10.400.10:FF:000034">
    <property type="entry name" value="Low-density lipoprotein receptor-related protein 2"/>
    <property type="match status" value="1"/>
</dbReference>
<evidence type="ECO:0000256" key="1">
    <source>
        <dbReference type="ARBA" id="ARBA00001257"/>
    </source>
</evidence>
<dbReference type="Pfam" id="PF00058">
    <property type="entry name" value="Ldl_recept_b"/>
    <property type="match status" value="3"/>
</dbReference>
<dbReference type="PROSITE" id="PS50068">
    <property type="entry name" value="LDLRA_2"/>
    <property type="match status" value="3"/>
</dbReference>
<keyword evidence="13" id="KW-0378">Hydrolase</keyword>
<dbReference type="PRINTS" id="PR00261">
    <property type="entry name" value="LDLRECEPTOR"/>
</dbReference>
<evidence type="ECO:0000256" key="2">
    <source>
        <dbReference type="ARBA" id="ARBA00004251"/>
    </source>
</evidence>
<dbReference type="FunFam" id="2.120.10.30:FF:000241">
    <property type="entry name" value="Low-density lipoprotein receptor-related protein 6"/>
    <property type="match status" value="1"/>
</dbReference>
<dbReference type="InterPro" id="IPR029058">
    <property type="entry name" value="AB_hydrolase_fold"/>
</dbReference>
<evidence type="ECO:0000256" key="19">
    <source>
        <dbReference type="ARBA" id="ARBA00023180"/>
    </source>
</evidence>
<dbReference type="Gene3D" id="2.120.10.30">
    <property type="entry name" value="TolB, C-terminal domain"/>
    <property type="match status" value="1"/>
</dbReference>
<dbReference type="InterPro" id="IPR036055">
    <property type="entry name" value="LDL_receptor-like_sf"/>
</dbReference>
<feature type="domain" description="EGF-like" evidence="23">
    <location>
        <begin position="1020"/>
        <end position="1056"/>
    </location>
</feature>
<organism evidence="24 25">
    <name type="scientific">Atractosteus spatula</name>
    <name type="common">Alligator gar</name>
    <name type="synonym">Lepisosteus spatula</name>
    <dbReference type="NCBI Taxonomy" id="7917"/>
    <lineage>
        <taxon>Eukaryota</taxon>
        <taxon>Metazoa</taxon>
        <taxon>Chordata</taxon>
        <taxon>Craniata</taxon>
        <taxon>Vertebrata</taxon>
        <taxon>Euteleostomi</taxon>
        <taxon>Actinopterygii</taxon>
        <taxon>Neopterygii</taxon>
        <taxon>Holostei</taxon>
        <taxon>Semionotiformes</taxon>
        <taxon>Lepisosteidae</taxon>
        <taxon>Atractosteus</taxon>
    </lineage>
</organism>
<feature type="repeat" description="LDL-receptor class B" evidence="21">
    <location>
        <begin position="1155"/>
        <end position="1196"/>
    </location>
</feature>
<feature type="disulfide bond" evidence="20">
    <location>
        <begin position="838"/>
        <end position="853"/>
    </location>
</feature>
<dbReference type="Pfam" id="PF14670">
    <property type="entry name" value="FXa_inhibition"/>
    <property type="match status" value="1"/>
</dbReference>
<keyword evidence="10" id="KW-0812">Transmembrane</keyword>
<dbReference type="GO" id="GO:0008236">
    <property type="term" value="F:serine-type peptidase activity"/>
    <property type="evidence" value="ECO:0007669"/>
    <property type="project" value="UniProtKB-KW"/>
</dbReference>
<dbReference type="Pfam" id="PF00057">
    <property type="entry name" value="Ldl_recept_a"/>
    <property type="match status" value="3"/>
</dbReference>
<evidence type="ECO:0000256" key="9">
    <source>
        <dbReference type="ARBA" id="ARBA00022670"/>
    </source>
</evidence>
<evidence type="ECO:0000256" key="18">
    <source>
        <dbReference type="ARBA" id="ARBA00023170"/>
    </source>
</evidence>
<dbReference type="SUPFAM" id="SSF82171">
    <property type="entry name" value="DPP6 N-terminal domain-like"/>
    <property type="match status" value="1"/>
</dbReference>
<keyword evidence="18" id="KW-0675">Receptor</keyword>
<evidence type="ECO:0000256" key="3">
    <source>
        <dbReference type="ARBA" id="ARBA00010036"/>
    </source>
</evidence>
<evidence type="ECO:0000256" key="14">
    <source>
        <dbReference type="ARBA" id="ARBA00022825"/>
    </source>
</evidence>
<keyword evidence="8" id="KW-0254">Endocytosis</keyword>
<evidence type="ECO:0000256" key="11">
    <source>
        <dbReference type="ARBA" id="ARBA00022729"/>
    </source>
</evidence>
<accession>A0A8J7TAX7</accession>
<dbReference type="SUPFAM" id="SSF53474">
    <property type="entry name" value="alpha/beta-Hydrolases"/>
    <property type="match status" value="1"/>
</dbReference>
<dbReference type="PANTHER" id="PTHR11731:SF193">
    <property type="entry name" value="DIPEPTIDYL PEPTIDASE 9"/>
    <property type="match status" value="1"/>
</dbReference>
<evidence type="ECO:0000313" key="25">
    <source>
        <dbReference type="Proteomes" id="UP000736164"/>
    </source>
</evidence>
<dbReference type="GO" id="GO:0006897">
    <property type="term" value="P:endocytosis"/>
    <property type="evidence" value="ECO:0007669"/>
    <property type="project" value="UniProtKB-KW"/>
</dbReference>
<dbReference type="Pfam" id="PF00930">
    <property type="entry name" value="DPPIV_N"/>
    <property type="match status" value="1"/>
</dbReference>
<dbReference type="GO" id="GO:0006508">
    <property type="term" value="P:proteolysis"/>
    <property type="evidence" value="ECO:0007669"/>
    <property type="project" value="UniProtKB-KW"/>
</dbReference>
<dbReference type="InterPro" id="IPR001375">
    <property type="entry name" value="Peptidase_S9_cat"/>
</dbReference>
<keyword evidence="15" id="KW-1133">Transmembrane helix</keyword>
<protein>
    <recommendedName>
        <fullName evidence="4">dipeptidyl-peptidase IV</fullName>
        <ecNumber evidence="4">3.4.14.5</ecNumber>
    </recommendedName>
</protein>
<evidence type="ECO:0000256" key="7">
    <source>
        <dbReference type="ARBA" id="ARBA00022536"/>
    </source>
</evidence>
<reference evidence="24" key="1">
    <citation type="journal article" date="2021" name="Cell">
        <title>Tracing the genetic footprints of vertebrate landing in non-teleost ray-finned fishes.</title>
        <authorList>
            <person name="Bi X."/>
            <person name="Wang K."/>
            <person name="Yang L."/>
            <person name="Pan H."/>
            <person name="Jiang H."/>
            <person name="Wei Q."/>
            <person name="Fang M."/>
            <person name="Yu H."/>
            <person name="Zhu C."/>
            <person name="Cai Y."/>
            <person name="He Y."/>
            <person name="Gan X."/>
            <person name="Zeng H."/>
            <person name="Yu D."/>
            <person name="Zhu Y."/>
            <person name="Jiang H."/>
            <person name="Qiu Q."/>
            <person name="Yang H."/>
            <person name="Zhang Y.E."/>
            <person name="Wang W."/>
            <person name="Zhu M."/>
            <person name="He S."/>
            <person name="Zhang G."/>
        </authorList>
    </citation>
    <scope>NUCLEOTIDE SEQUENCE</scope>
    <source>
        <strain evidence="24">Allg_001</strain>
    </source>
</reference>
<dbReference type="InterPro" id="IPR011042">
    <property type="entry name" value="6-blade_b-propeller_TolB-like"/>
</dbReference>
<evidence type="ECO:0000259" key="22">
    <source>
        <dbReference type="SMART" id="SM00179"/>
    </source>
</evidence>
<dbReference type="Gene3D" id="4.10.400.10">
    <property type="entry name" value="Low-density Lipoprotein Receptor"/>
    <property type="match status" value="3"/>
</dbReference>
<dbReference type="InterPro" id="IPR050278">
    <property type="entry name" value="Serine_Prot_S9B/DPPIV"/>
</dbReference>
<keyword evidence="11" id="KW-0732">Signal</keyword>
<keyword evidence="14" id="KW-0720">Serine protease</keyword>
<dbReference type="Pfam" id="PF19520">
    <property type="entry name" value="Dpp_8_9_N"/>
    <property type="match status" value="1"/>
</dbReference>
<dbReference type="GO" id="GO:0005886">
    <property type="term" value="C:plasma membrane"/>
    <property type="evidence" value="ECO:0007669"/>
    <property type="project" value="UniProtKB-SubCell"/>
</dbReference>
<dbReference type="Gene3D" id="2.140.10.30">
    <property type="entry name" value="Dipeptidylpeptidase IV, N-terminal domain"/>
    <property type="match status" value="1"/>
</dbReference>
<feature type="domain" description="EGF-like" evidence="23">
    <location>
        <begin position="980"/>
        <end position="1016"/>
    </location>
</feature>
<dbReference type="InterPro" id="IPR002469">
    <property type="entry name" value="Peptidase_S9B_N"/>
</dbReference>
<dbReference type="PANTHER" id="PTHR11731">
    <property type="entry name" value="PROTEASE FAMILY S9B,C DIPEPTIDYL-PEPTIDASE IV-RELATED"/>
    <property type="match status" value="1"/>
</dbReference>
<evidence type="ECO:0000313" key="24">
    <source>
        <dbReference type="EMBL" id="MBN3317167.1"/>
    </source>
</evidence>
<evidence type="ECO:0000256" key="6">
    <source>
        <dbReference type="ARBA" id="ARBA00022475"/>
    </source>
</evidence>
<comment type="caution">
    <text evidence="20">Lacks conserved residue(s) required for the propagation of feature annotation.</text>
</comment>
<keyword evidence="9" id="KW-0645">Protease</keyword>
<dbReference type="InterPro" id="IPR000742">
    <property type="entry name" value="EGF"/>
</dbReference>
<dbReference type="Pfam" id="PF00326">
    <property type="entry name" value="Peptidase_S9"/>
    <property type="match status" value="1"/>
</dbReference>
<keyword evidence="19" id="KW-0325">Glycoprotein</keyword>
<dbReference type="InterPro" id="IPR045785">
    <property type="entry name" value="Dpp_8/9_N"/>
</dbReference>
<evidence type="ECO:0000256" key="21">
    <source>
        <dbReference type="PROSITE-ProRule" id="PRU00461"/>
    </source>
</evidence>
<dbReference type="SUPFAM" id="SSF57196">
    <property type="entry name" value="EGF/Laminin"/>
    <property type="match status" value="2"/>
</dbReference>
<keyword evidence="7" id="KW-0245">EGF-like domain</keyword>
<evidence type="ECO:0000256" key="20">
    <source>
        <dbReference type="PROSITE-ProRule" id="PRU00124"/>
    </source>
</evidence>
<keyword evidence="25" id="KW-1185">Reference proteome</keyword>